<dbReference type="InterPro" id="IPR005490">
    <property type="entry name" value="LD_TPept_cat_dom"/>
</dbReference>
<keyword evidence="5" id="KW-0012">Acyltransferase</keyword>
<feature type="active site" description="Nucleophile" evidence="7">
    <location>
        <position position="376"/>
    </location>
</feature>
<reference evidence="10 11" key="1">
    <citation type="journal article" date="2019" name="Int. J. Syst. Evol. Microbiol.">
        <title>The Global Catalogue of Microorganisms (GCM) 10K type strain sequencing project: providing services to taxonomists for standard genome sequencing and annotation.</title>
        <authorList>
            <consortium name="The Broad Institute Genomics Platform"/>
            <consortium name="The Broad Institute Genome Sequencing Center for Infectious Disease"/>
            <person name="Wu L."/>
            <person name="Ma J."/>
        </authorList>
    </citation>
    <scope>NUCLEOTIDE SEQUENCE [LARGE SCALE GENOMIC DNA]</scope>
    <source>
        <strain evidence="10 11">JCM 14917</strain>
    </source>
</reference>
<organism evidence="10 11">
    <name type="scientific">Arthrobacter parietis</name>
    <dbReference type="NCBI Taxonomy" id="271434"/>
    <lineage>
        <taxon>Bacteria</taxon>
        <taxon>Bacillati</taxon>
        <taxon>Actinomycetota</taxon>
        <taxon>Actinomycetes</taxon>
        <taxon>Micrococcales</taxon>
        <taxon>Micrococcaceae</taxon>
        <taxon>Arthrobacter</taxon>
    </lineage>
</organism>
<dbReference type="PANTHER" id="PTHR30582:SF2">
    <property type="entry name" value="L,D-TRANSPEPTIDASE YCIB-RELATED"/>
    <property type="match status" value="1"/>
</dbReference>
<evidence type="ECO:0000256" key="1">
    <source>
        <dbReference type="ARBA" id="ARBA00004752"/>
    </source>
</evidence>
<feature type="compositionally biased region" description="Low complexity" evidence="8">
    <location>
        <begin position="49"/>
        <end position="64"/>
    </location>
</feature>
<evidence type="ECO:0000259" key="9">
    <source>
        <dbReference type="PROSITE" id="PS52029"/>
    </source>
</evidence>
<evidence type="ECO:0000256" key="6">
    <source>
        <dbReference type="ARBA" id="ARBA00023316"/>
    </source>
</evidence>
<dbReference type="Pfam" id="PF17964">
    <property type="entry name" value="Big_10"/>
    <property type="match status" value="1"/>
</dbReference>
<dbReference type="EMBL" id="BAAAON010000003">
    <property type="protein sequence ID" value="GAA2176735.1"/>
    <property type="molecule type" value="Genomic_DNA"/>
</dbReference>
<evidence type="ECO:0000256" key="2">
    <source>
        <dbReference type="ARBA" id="ARBA00022679"/>
    </source>
</evidence>
<gene>
    <name evidence="10" type="ORF">GCM10009784_24410</name>
</gene>
<dbReference type="Pfam" id="PF03734">
    <property type="entry name" value="YkuD"/>
    <property type="match status" value="1"/>
</dbReference>
<accession>A0ABN3AYT4</accession>
<dbReference type="Gene3D" id="2.60.40.3780">
    <property type="match status" value="1"/>
</dbReference>
<evidence type="ECO:0000256" key="3">
    <source>
        <dbReference type="ARBA" id="ARBA00022960"/>
    </source>
</evidence>
<dbReference type="Proteomes" id="UP001500974">
    <property type="component" value="Unassembled WGS sequence"/>
</dbReference>
<evidence type="ECO:0000313" key="11">
    <source>
        <dbReference type="Proteomes" id="UP001500974"/>
    </source>
</evidence>
<dbReference type="RefSeq" id="WP_346028450.1">
    <property type="nucleotide sequence ID" value="NZ_BAAAON010000003.1"/>
</dbReference>
<protein>
    <submittedName>
        <fullName evidence="10">Ig-like domain-containing protein</fullName>
    </submittedName>
</protein>
<keyword evidence="2" id="KW-0808">Transferase</keyword>
<dbReference type="CDD" id="cd16913">
    <property type="entry name" value="YkuD_like"/>
    <property type="match status" value="1"/>
</dbReference>
<evidence type="ECO:0000256" key="5">
    <source>
        <dbReference type="ARBA" id="ARBA00023315"/>
    </source>
</evidence>
<comment type="caution">
    <text evidence="10">The sequence shown here is derived from an EMBL/GenBank/DDBJ whole genome shotgun (WGS) entry which is preliminary data.</text>
</comment>
<dbReference type="PROSITE" id="PS52029">
    <property type="entry name" value="LD_TPASE"/>
    <property type="match status" value="1"/>
</dbReference>
<keyword evidence="4 7" id="KW-0573">Peptidoglycan synthesis</keyword>
<keyword evidence="6 7" id="KW-0961">Cell wall biogenesis/degradation</keyword>
<dbReference type="InterPro" id="IPR050979">
    <property type="entry name" value="LD-transpeptidase"/>
</dbReference>
<evidence type="ECO:0000256" key="4">
    <source>
        <dbReference type="ARBA" id="ARBA00022984"/>
    </source>
</evidence>
<feature type="region of interest" description="Disordered" evidence="8">
    <location>
        <begin position="47"/>
        <end position="72"/>
    </location>
</feature>
<feature type="active site" description="Proton donor/acceptor" evidence="7">
    <location>
        <position position="357"/>
    </location>
</feature>
<dbReference type="Gene3D" id="2.40.440.10">
    <property type="entry name" value="L,D-transpeptidase catalytic domain-like"/>
    <property type="match status" value="1"/>
</dbReference>
<dbReference type="SUPFAM" id="SSF141523">
    <property type="entry name" value="L,D-transpeptidase catalytic domain-like"/>
    <property type="match status" value="1"/>
</dbReference>
<keyword evidence="11" id="KW-1185">Reference proteome</keyword>
<dbReference type="InterPro" id="IPR038063">
    <property type="entry name" value="Transpep_catalytic_dom"/>
</dbReference>
<evidence type="ECO:0000313" key="10">
    <source>
        <dbReference type="EMBL" id="GAA2176735.1"/>
    </source>
</evidence>
<name>A0ABN3AYT4_9MICC</name>
<keyword evidence="3 7" id="KW-0133">Cell shape</keyword>
<proteinExistence type="predicted"/>
<evidence type="ECO:0000256" key="7">
    <source>
        <dbReference type="PROSITE-ProRule" id="PRU01373"/>
    </source>
</evidence>
<dbReference type="InterPro" id="IPR041280">
    <property type="entry name" value="Big_10"/>
</dbReference>
<sequence length="428" mass="46295">MSNLSDGKQPRRRGWKIGALIVAGLLVVGGGAVGAITAPSWANFGNEQAAAPSSSAPSSAPSSSREPEAEQTAVAEEFTFGVTPTDGAVAVNPVTLPEIRVEEATIQDVSLEPVDGGEPVAGTVSEDGSSWKADGPLSFATEYAFEFVLVDTAGGEHRQEQTFTTVQPENEANAWMYPAPGSTVGTGQTIEITFSEPVMNKDAVEKAITITSTSGQEGAFYWLNDSEVRYRAQEYWDPNSTITVDVQLFGVDFGNGMIGNFNDTWSFSTHNDRLAVVDNATKQMQVFIDGKLERTFPVTLGTEEWPSFFGFYTVMEQYERTKFTAESIGLKPGDPAYYEPTEVNFASRISNGGAFVHEALPAAQPILGELNVSHGCVGMSPEGAKYFYDMFGPGDMLEIRNTDTGPVQVWDGFGDWNLTWAEWTSQQV</sequence>
<feature type="domain" description="L,D-TPase catalytic" evidence="9">
    <location>
        <begin position="273"/>
        <end position="400"/>
    </location>
</feature>
<evidence type="ECO:0000256" key="8">
    <source>
        <dbReference type="SAM" id="MobiDB-lite"/>
    </source>
</evidence>
<dbReference type="CDD" id="cd13432">
    <property type="entry name" value="LDT_IgD_like_2"/>
    <property type="match status" value="1"/>
</dbReference>
<dbReference type="PANTHER" id="PTHR30582">
    <property type="entry name" value="L,D-TRANSPEPTIDASE"/>
    <property type="match status" value="1"/>
</dbReference>
<dbReference type="Gene3D" id="2.60.40.3710">
    <property type="match status" value="1"/>
</dbReference>
<comment type="pathway">
    <text evidence="1 7">Cell wall biogenesis; peptidoglycan biosynthesis.</text>
</comment>